<dbReference type="SUPFAM" id="SSF53448">
    <property type="entry name" value="Nucleotide-diphospho-sugar transferases"/>
    <property type="match status" value="1"/>
</dbReference>
<accession>A0A7X0DFG4</accession>
<evidence type="ECO:0008006" key="3">
    <source>
        <dbReference type="Google" id="ProtNLM"/>
    </source>
</evidence>
<organism evidence="1 2">
    <name type="scientific">Pseudorhizobium flavum</name>
    <dbReference type="NCBI Taxonomy" id="1335061"/>
    <lineage>
        <taxon>Bacteria</taxon>
        <taxon>Pseudomonadati</taxon>
        <taxon>Pseudomonadota</taxon>
        <taxon>Alphaproteobacteria</taxon>
        <taxon>Hyphomicrobiales</taxon>
        <taxon>Rhizobiaceae</taxon>
        <taxon>Rhizobium/Agrobacterium group</taxon>
        <taxon>Pseudorhizobium</taxon>
    </lineage>
</organism>
<protein>
    <recommendedName>
        <fullName evidence="3">Glycosyl transferase</fullName>
    </recommendedName>
</protein>
<proteinExistence type="predicted"/>
<gene>
    <name evidence="1" type="ORF">HNQ75_003114</name>
</gene>
<dbReference type="RefSeq" id="WP_077548154.1">
    <property type="nucleotide sequence ID" value="NZ_JACHEJ010000008.1"/>
</dbReference>
<evidence type="ECO:0000313" key="1">
    <source>
        <dbReference type="EMBL" id="MBB6181129.1"/>
    </source>
</evidence>
<dbReference type="AlphaFoldDB" id="A0A7X0DFG4"/>
<dbReference type="EMBL" id="JACHEJ010000008">
    <property type="protein sequence ID" value="MBB6181129.1"/>
    <property type="molecule type" value="Genomic_DNA"/>
</dbReference>
<comment type="caution">
    <text evidence="1">The sequence shown here is derived from an EMBL/GenBank/DDBJ whole genome shotgun (WGS) entry which is preliminary data.</text>
</comment>
<dbReference type="Proteomes" id="UP000535501">
    <property type="component" value="Unassembled WGS sequence"/>
</dbReference>
<name>A0A7X0DFG4_9HYPH</name>
<evidence type="ECO:0000313" key="2">
    <source>
        <dbReference type="Proteomes" id="UP000535501"/>
    </source>
</evidence>
<keyword evidence="2" id="KW-1185">Reference proteome</keyword>
<dbReference type="InterPro" id="IPR029044">
    <property type="entry name" value="Nucleotide-diphossugar_trans"/>
</dbReference>
<dbReference type="Gene3D" id="3.90.550.10">
    <property type="entry name" value="Spore Coat Polysaccharide Biosynthesis Protein SpsA, Chain A"/>
    <property type="match status" value="1"/>
</dbReference>
<reference evidence="1 2" key="1">
    <citation type="submission" date="2020-08" db="EMBL/GenBank/DDBJ databases">
        <title>Genomic Encyclopedia of Type Strains, Phase IV (KMG-IV): sequencing the most valuable type-strain genomes for metagenomic binning, comparative biology and taxonomic classification.</title>
        <authorList>
            <person name="Goeker M."/>
        </authorList>
    </citation>
    <scope>NUCLEOTIDE SEQUENCE [LARGE SCALE GENOMIC DNA]</scope>
    <source>
        <strain evidence="1 2">DSM 102134</strain>
    </source>
</reference>
<sequence>MLTVVMECSDHEAELAQTLSGLVSGAVEGLVGDVAVLDRGSSDGSARVADAAGCRFYRDWVLSDVLLAARGEWLLFIEPGARLQKGWIDEVMEYIASSSRPARFSLARHCRRPFLKRLVGRAQPLEHGLLLTKRQALSTVAAGMDVNALVSGLKAVRLSSELIPARSLRAAG</sequence>